<gene>
    <name evidence="2" type="ORF">NDI37_24590</name>
</gene>
<protein>
    <submittedName>
        <fullName evidence="2">GNAT family N-acetyltransferase</fullName>
    </submittedName>
</protein>
<keyword evidence="3" id="KW-1185">Reference proteome</keyword>
<comment type="caution">
    <text evidence="2">The sequence shown here is derived from an EMBL/GenBank/DDBJ whole genome shotgun (WGS) entry which is preliminary data.</text>
</comment>
<evidence type="ECO:0000313" key="3">
    <source>
        <dbReference type="Proteomes" id="UP001442494"/>
    </source>
</evidence>
<dbReference type="SUPFAM" id="SSF55729">
    <property type="entry name" value="Acyl-CoA N-acyltransferases (Nat)"/>
    <property type="match status" value="1"/>
</dbReference>
<evidence type="ECO:0000313" key="2">
    <source>
        <dbReference type="EMBL" id="MEP0867631.1"/>
    </source>
</evidence>
<feature type="domain" description="N-acetyltransferase" evidence="1">
    <location>
        <begin position="39"/>
        <end position="199"/>
    </location>
</feature>
<dbReference type="PANTHER" id="PTHR43441:SF12">
    <property type="entry name" value="RIBOSOMAL N-ACETYLTRANSFERASE YDAF-RELATED"/>
    <property type="match status" value="1"/>
</dbReference>
<dbReference type="Pfam" id="PF13302">
    <property type="entry name" value="Acetyltransf_3"/>
    <property type="match status" value="1"/>
</dbReference>
<sequence>MFKISVEPILLDYFTTEFLRGNETIFKFCIDEETELKLLEVEHAEELFALTDSCRNYLREWLPWVDETKTVEDTKSFIESSLKFSANDGFSVGIWYKGRIAGCVAYDTIDWDNRSTSIGYWLGENFQGRGLMTKACGAMVHHALDELNLNRVEIRCAVGNFKSRAVPERLGFTKEGTLRERQWLYDHFVDLVVYGMLARDWQILSIK</sequence>
<dbReference type="PROSITE" id="PS51186">
    <property type="entry name" value="GNAT"/>
    <property type="match status" value="1"/>
</dbReference>
<dbReference type="PANTHER" id="PTHR43441">
    <property type="entry name" value="RIBOSOMAL-PROTEIN-SERINE ACETYLTRANSFERASE"/>
    <property type="match status" value="1"/>
</dbReference>
<proteinExistence type="predicted"/>
<accession>A0ABV0JW54</accession>
<evidence type="ECO:0000259" key="1">
    <source>
        <dbReference type="PROSITE" id="PS51186"/>
    </source>
</evidence>
<reference evidence="2 3" key="1">
    <citation type="submission" date="2022-04" db="EMBL/GenBank/DDBJ databases">
        <title>Positive selection, recombination, and allopatry shape intraspecific diversity of widespread and dominant cyanobacteria.</title>
        <authorList>
            <person name="Wei J."/>
            <person name="Shu W."/>
            <person name="Hu C."/>
        </authorList>
    </citation>
    <scope>NUCLEOTIDE SEQUENCE [LARGE SCALE GENOMIC DNA]</scope>
    <source>
        <strain evidence="2 3">GB2-A5</strain>
    </source>
</reference>
<dbReference type="InterPro" id="IPR016181">
    <property type="entry name" value="Acyl_CoA_acyltransferase"/>
</dbReference>
<dbReference type="InterPro" id="IPR000182">
    <property type="entry name" value="GNAT_dom"/>
</dbReference>
<organism evidence="2 3">
    <name type="scientific">Funiculus sociatus GB2-A5</name>
    <dbReference type="NCBI Taxonomy" id="2933946"/>
    <lineage>
        <taxon>Bacteria</taxon>
        <taxon>Bacillati</taxon>
        <taxon>Cyanobacteriota</taxon>
        <taxon>Cyanophyceae</taxon>
        <taxon>Coleofasciculales</taxon>
        <taxon>Coleofasciculaceae</taxon>
        <taxon>Funiculus</taxon>
    </lineage>
</organism>
<name>A0ABV0JW54_9CYAN</name>
<dbReference type="InterPro" id="IPR051908">
    <property type="entry name" value="Ribosomal_N-acetyltransferase"/>
</dbReference>
<dbReference type="EMBL" id="JAMPKK010000079">
    <property type="protein sequence ID" value="MEP0867631.1"/>
    <property type="molecule type" value="Genomic_DNA"/>
</dbReference>
<dbReference type="Gene3D" id="3.40.630.30">
    <property type="match status" value="1"/>
</dbReference>
<dbReference type="Proteomes" id="UP001442494">
    <property type="component" value="Unassembled WGS sequence"/>
</dbReference>